<comment type="subunit">
    <text evidence="6">Homodimer.</text>
</comment>
<protein>
    <recommendedName>
        <fullName evidence="6">6-phosphogluconate dehydrogenase, decarboxylating</fullName>
        <ecNumber evidence="6">1.1.1.44</ecNumber>
    </recommendedName>
</protein>
<name>E9E4Y4_METAQ</name>
<dbReference type="eggNOG" id="KOG2653">
    <property type="taxonomic scope" value="Eukaryota"/>
</dbReference>
<evidence type="ECO:0000313" key="9">
    <source>
        <dbReference type="EMBL" id="EFY89001.1"/>
    </source>
</evidence>
<keyword evidence="5 6" id="KW-0570">Pentose shunt</keyword>
<dbReference type="OrthoDB" id="4937952at2759"/>
<dbReference type="GO" id="GO:0006098">
    <property type="term" value="P:pentose-phosphate shunt"/>
    <property type="evidence" value="ECO:0007669"/>
    <property type="project" value="UniProtKB-UniPathway"/>
</dbReference>
<dbReference type="UniPathway" id="UPA00115">
    <property type="reaction ID" value="UER00410"/>
</dbReference>
<dbReference type="Pfam" id="PF00393">
    <property type="entry name" value="6PGD"/>
    <property type="match status" value="1"/>
</dbReference>
<evidence type="ECO:0000259" key="8">
    <source>
        <dbReference type="SMART" id="SM01350"/>
    </source>
</evidence>
<dbReference type="GO" id="GO:0004616">
    <property type="term" value="F:phosphogluconate dehydrogenase (decarboxylating) activity"/>
    <property type="evidence" value="ECO:0007669"/>
    <property type="project" value="UniProtKB-EC"/>
</dbReference>
<evidence type="ECO:0000256" key="3">
    <source>
        <dbReference type="ARBA" id="ARBA00023002"/>
    </source>
</evidence>
<feature type="active site" description="Proton acceptor" evidence="7">
    <location>
        <position position="200"/>
    </location>
</feature>
<evidence type="ECO:0000313" key="10">
    <source>
        <dbReference type="Proteomes" id="UP000002499"/>
    </source>
</evidence>
<dbReference type="GO" id="GO:0019521">
    <property type="term" value="P:D-gluconate metabolic process"/>
    <property type="evidence" value="ECO:0007669"/>
    <property type="project" value="UniProtKB-KW"/>
</dbReference>
<dbReference type="PIRSF" id="PIRSF000109">
    <property type="entry name" value="6PGD"/>
    <property type="match status" value="1"/>
</dbReference>
<dbReference type="OMA" id="GSHMFDK"/>
<dbReference type="GO" id="GO:0050661">
    <property type="term" value="F:NADP binding"/>
    <property type="evidence" value="ECO:0007669"/>
    <property type="project" value="InterPro"/>
</dbReference>
<gene>
    <name evidence="9" type="ORF">MAC_04932</name>
</gene>
<dbReference type="SUPFAM" id="SSF51735">
    <property type="entry name" value="NAD(P)-binding Rossmann-fold domains"/>
    <property type="match status" value="1"/>
</dbReference>
<dbReference type="InterPro" id="IPR006113">
    <property type="entry name" value="6PGDH_Gnd/GntZ"/>
</dbReference>
<feature type="domain" description="6-phosphogluconate dehydrogenase C-terminal" evidence="8">
    <location>
        <begin position="196"/>
        <end position="505"/>
    </location>
</feature>
<dbReference type="Proteomes" id="UP000002499">
    <property type="component" value="Unassembled WGS sequence"/>
</dbReference>
<keyword evidence="3 6" id="KW-0560">Oxidoreductase</keyword>
<dbReference type="EC" id="1.1.1.44" evidence="6"/>
<dbReference type="AlphaFoldDB" id="E9E4Y4"/>
<feature type="active site" description="Proton donor" evidence="7">
    <location>
        <position position="207"/>
    </location>
</feature>
<proteinExistence type="inferred from homology"/>
<organism evidence="10">
    <name type="scientific">Metarhizium acridum (strain CQMa 102)</name>
    <dbReference type="NCBI Taxonomy" id="655827"/>
    <lineage>
        <taxon>Eukaryota</taxon>
        <taxon>Fungi</taxon>
        <taxon>Dikarya</taxon>
        <taxon>Ascomycota</taxon>
        <taxon>Pezizomycotina</taxon>
        <taxon>Sordariomycetes</taxon>
        <taxon>Hypocreomycetidae</taxon>
        <taxon>Hypocreales</taxon>
        <taxon>Clavicipitaceae</taxon>
        <taxon>Metarhizium</taxon>
    </lineage>
</organism>
<reference evidence="9 10" key="1">
    <citation type="journal article" date="2011" name="PLoS Genet.">
        <title>Genome sequencing and comparative transcriptomics of the model entomopathogenic fungi Metarhizium anisopliae and M. acridum.</title>
        <authorList>
            <person name="Gao Q."/>
            <person name="Jin K."/>
            <person name="Ying S.H."/>
            <person name="Zhang Y."/>
            <person name="Xiao G."/>
            <person name="Shang Y."/>
            <person name="Duan Z."/>
            <person name="Hu X."/>
            <person name="Xie X.Q."/>
            <person name="Zhou G."/>
            <person name="Peng G."/>
            <person name="Luo Z."/>
            <person name="Huang W."/>
            <person name="Wang B."/>
            <person name="Fang W."/>
            <person name="Wang S."/>
            <person name="Zhong Y."/>
            <person name="Ma L.J."/>
            <person name="St Leger R.J."/>
            <person name="Zhao G.P."/>
            <person name="Pei Y."/>
            <person name="Feng M.G."/>
            <person name="Xia Y."/>
            <person name="Wang C."/>
        </authorList>
    </citation>
    <scope>NUCLEOTIDE SEQUENCE [LARGE SCALE GENOMIC DNA]</scope>
    <source>
        <strain evidence="9 10">CQMa 102</strain>
    </source>
</reference>
<dbReference type="InterPro" id="IPR006183">
    <property type="entry name" value="Pgluconate_DH"/>
</dbReference>
<comment type="similarity">
    <text evidence="2 6">Belongs to the 6-phosphogluconate dehydrogenase family.</text>
</comment>
<accession>E9E4Y4</accession>
<dbReference type="HOGENOM" id="CLU_024540_4_0_1"/>
<dbReference type="Gene3D" id="1.10.1040.10">
    <property type="entry name" value="N-(1-d-carboxylethyl)-l-norvaline Dehydrogenase, domain 2"/>
    <property type="match status" value="1"/>
</dbReference>
<dbReference type="PANTHER" id="PTHR11811">
    <property type="entry name" value="6-PHOSPHOGLUCONATE DEHYDROGENASE"/>
    <property type="match status" value="1"/>
</dbReference>
<comment type="pathway">
    <text evidence="1 6">Carbohydrate degradation; pentose phosphate pathway; D-ribulose 5-phosphate from D-glucose 6-phosphate (oxidative stage): step 3/3.</text>
</comment>
<dbReference type="Pfam" id="PF03446">
    <property type="entry name" value="NAD_binding_2"/>
    <property type="match status" value="1"/>
</dbReference>
<keyword evidence="10" id="KW-1185">Reference proteome</keyword>
<dbReference type="Gene3D" id="3.40.50.720">
    <property type="entry name" value="NAD(P)-binding Rossmann-like Domain"/>
    <property type="match status" value="1"/>
</dbReference>
<dbReference type="InterPro" id="IPR013328">
    <property type="entry name" value="6PGD_dom2"/>
</dbReference>
<dbReference type="SUPFAM" id="SSF48179">
    <property type="entry name" value="6-phosphogluconate dehydrogenase C-terminal domain-like"/>
    <property type="match status" value="1"/>
</dbReference>
<evidence type="ECO:0000256" key="6">
    <source>
        <dbReference type="PIRNR" id="PIRNR000109"/>
    </source>
</evidence>
<dbReference type="InterPro" id="IPR036291">
    <property type="entry name" value="NAD(P)-bd_dom_sf"/>
</dbReference>
<keyword evidence="4" id="KW-0311">Gluconate utilization</keyword>
<dbReference type="InParanoid" id="E9E4Y4"/>
<dbReference type="InterPro" id="IPR008927">
    <property type="entry name" value="6-PGluconate_DH-like_C_sf"/>
</dbReference>
<dbReference type="PRINTS" id="PR00076">
    <property type="entry name" value="6PGDHDRGNASE"/>
</dbReference>
<evidence type="ECO:0000256" key="7">
    <source>
        <dbReference type="PIRSR" id="PIRSR000109-1"/>
    </source>
</evidence>
<comment type="catalytic activity">
    <reaction evidence="6">
        <text>6-phospho-D-gluconate + NADP(+) = D-ribulose 5-phosphate + CO2 + NADPH</text>
        <dbReference type="Rhea" id="RHEA:10116"/>
        <dbReference type="ChEBI" id="CHEBI:16526"/>
        <dbReference type="ChEBI" id="CHEBI:57783"/>
        <dbReference type="ChEBI" id="CHEBI:58121"/>
        <dbReference type="ChEBI" id="CHEBI:58349"/>
        <dbReference type="ChEBI" id="CHEBI:58759"/>
        <dbReference type="EC" id="1.1.1.44"/>
    </reaction>
</comment>
<dbReference type="SMART" id="SM01350">
    <property type="entry name" value="6PGD"/>
    <property type="match status" value="1"/>
</dbReference>
<evidence type="ECO:0000256" key="4">
    <source>
        <dbReference type="ARBA" id="ARBA00023064"/>
    </source>
</evidence>
<evidence type="ECO:0000256" key="2">
    <source>
        <dbReference type="ARBA" id="ARBA00008419"/>
    </source>
</evidence>
<dbReference type="STRING" id="655827.E9E4Y4"/>
<dbReference type="FunFam" id="3.40.50.720:FF:000634">
    <property type="entry name" value="6-phosphogluconate dehydrogenase, decarboxylating"/>
    <property type="match status" value="1"/>
</dbReference>
<dbReference type="Gene3D" id="1.20.5.320">
    <property type="entry name" value="6-Phosphogluconate Dehydrogenase, domain 3"/>
    <property type="match status" value="1"/>
</dbReference>
<dbReference type="InterPro" id="IPR006115">
    <property type="entry name" value="6PGDH_NADP-bd"/>
</dbReference>
<dbReference type="EMBL" id="GL698504">
    <property type="protein sequence ID" value="EFY89001.1"/>
    <property type="molecule type" value="Genomic_DNA"/>
</dbReference>
<evidence type="ECO:0000256" key="5">
    <source>
        <dbReference type="ARBA" id="ARBA00023126"/>
    </source>
</evidence>
<dbReference type="InterPro" id="IPR006114">
    <property type="entry name" value="6PGDH_C"/>
</dbReference>
<sequence length="507" mass="55351">MDTQSDAAIKFKRIGIVGAGNMGSMMGFAFSELGLDVSVWDVKSANIDAFMKQVNQCKGLKGKITGFYDIPGFAASLGERGDRKVFIISITHGDPTDQVLSKLRPELNEGDIIMDGGNEHYRNTERRQRECRDIGVDWIGMGVSGGYQSARHGPSLSPGGDNTALEEVMPLLELYAAKDPKSGVPCVSNIGPGGSGHFVKMVHNGIEVGMLSALCEAWGFLNTGMGLDYPQIGQVFQQWNNDGELHGTFLVKIAADVCKARKRDGGGYVLDDVLDKVVQDDDASEGTPSWSIAESASRHVSCPTLAAGLFFRIASGNRQERLEVAESVVMPAPRSFQDMTDKDKMVQDLRRAVYCAFLASYCQGLELITRASIDEGWDIRLSECIRIWRAGCIIQSEVIADMLEPVLNTNKTPTNAKLDSCVGRELQRNYGVLKDIVSRGLAHDHYMPALSATLEYMKYGGGTMLPTRFMEAQMDYFGAHSYDKPGVPGEDPGPVGKGAHHYEWKPA</sequence>
<keyword evidence="6" id="KW-0521">NADP</keyword>
<comment type="function">
    <text evidence="6">Catalyzes the oxidative decarboxylation of 6-phosphogluconate to ribulose 5-phosphate and CO(2), with concomitant reduction of NADP to NADPH.</text>
</comment>
<evidence type="ECO:0000256" key="1">
    <source>
        <dbReference type="ARBA" id="ARBA00004874"/>
    </source>
</evidence>